<keyword evidence="2 6" id="KW-0698">rRNA processing</keyword>
<gene>
    <name evidence="6 8" type="primary">rsmI</name>
    <name evidence="8" type="ORF">ACFQRG_17470</name>
</gene>
<dbReference type="EMBL" id="JBHTCO010000038">
    <property type="protein sequence ID" value="MFC7394715.1"/>
    <property type="molecule type" value="Genomic_DNA"/>
</dbReference>
<reference evidence="9" key="1">
    <citation type="journal article" date="2019" name="Int. J. Syst. Evol. Microbiol.">
        <title>The Global Catalogue of Microorganisms (GCM) 10K type strain sequencing project: providing services to taxonomists for standard genome sequencing and annotation.</title>
        <authorList>
            <consortium name="The Broad Institute Genomics Platform"/>
            <consortium name="The Broad Institute Genome Sequencing Center for Infectious Disease"/>
            <person name="Wu L."/>
            <person name="Ma J."/>
        </authorList>
    </citation>
    <scope>NUCLEOTIDE SEQUENCE [LARGE SCALE GENOMIC DNA]</scope>
    <source>
        <strain evidence="9">CGMCC 1.16305</strain>
    </source>
</reference>
<evidence type="ECO:0000256" key="2">
    <source>
        <dbReference type="ARBA" id="ARBA00022552"/>
    </source>
</evidence>
<dbReference type="CDD" id="cd11648">
    <property type="entry name" value="RsmI"/>
    <property type="match status" value="1"/>
</dbReference>
<evidence type="ECO:0000256" key="1">
    <source>
        <dbReference type="ARBA" id="ARBA00022490"/>
    </source>
</evidence>
<sequence>MWIQQSFQSNQTGGVLYLVPTPIGNLEDITVRTLNILKSADMIAAEDTRQTMKLCNHFEIHVRLVSYHEHNKKASGEKLLEELRKGSQIALVTDAGTPAISDPGYELVVQCISHNIPVIPLPGANAAITGLIASGLPTDHFLFYGFLPRQNKEKRKALQDLEKNPYSMIFYESPHRVKDTLDMVLKVLGNRKMALARELTKKFETFVRGSVEELKDWLDDEPIKGECCLIIEGASESSQSDENWWADLTIAEHVDHYVKVKHEPSKEAIKLVAKERQLPKREVYQAYHIK</sequence>
<dbReference type="InterPro" id="IPR014776">
    <property type="entry name" value="4pyrrole_Mease_sub2"/>
</dbReference>
<dbReference type="InterPro" id="IPR008189">
    <property type="entry name" value="rRNA_ssu_MeTfrase_I"/>
</dbReference>
<evidence type="ECO:0000256" key="5">
    <source>
        <dbReference type="ARBA" id="ARBA00022691"/>
    </source>
</evidence>
<dbReference type="InterPro" id="IPR014777">
    <property type="entry name" value="4pyrrole_Mease_sub1"/>
</dbReference>
<comment type="function">
    <text evidence="6">Catalyzes the 2'-O-methylation of the ribose of cytidine 1402 (C1402) in 16S rRNA.</text>
</comment>
<dbReference type="PANTHER" id="PTHR46111:SF1">
    <property type="entry name" value="RIBOSOMAL RNA SMALL SUBUNIT METHYLTRANSFERASE I"/>
    <property type="match status" value="1"/>
</dbReference>
<organism evidence="8 9">
    <name type="scientific">Scopulibacillus cellulosilyticus</name>
    <dbReference type="NCBI Taxonomy" id="2665665"/>
    <lineage>
        <taxon>Bacteria</taxon>
        <taxon>Bacillati</taxon>
        <taxon>Bacillota</taxon>
        <taxon>Bacilli</taxon>
        <taxon>Bacillales</taxon>
        <taxon>Sporolactobacillaceae</taxon>
        <taxon>Scopulibacillus</taxon>
    </lineage>
</organism>
<dbReference type="InterPro" id="IPR035996">
    <property type="entry name" value="4pyrrol_Methylase_sf"/>
</dbReference>
<feature type="domain" description="Tetrapyrrole methylase" evidence="7">
    <location>
        <begin position="16"/>
        <end position="214"/>
    </location>
</feature>
<evidence type="ECO:0000313" key="8">
    <source>
        <dbReference type="EMBL" id="MFC7394715.1"/>
    </source>
</evidence>
<dbReference type="PANTHER" id="PTHR46111">
    <property type="entry name" value="RIBOSOMAL RNA SMALL SUBUNIT METHYLTRANSFERASE I"/>
    <property type="match status" value="1"/>
</dbReference>
<dbReference type="GO" id="GO:0008168">
    <property type="term" value="F:methyltransferase activity"/>
    <property type="evidence" value="ECO:0007669"/>
    <property type="project" value="UniProtKB-KW"/>
</dbReference>
<dbReference type="NCBIfam" id="TIGR00096">
    <property type="entry name" value="16S rRNA (cytidine(1402)-2'-O)-methyltransferase"/>
    <property type="match status" value="1"/>
</dbReference>
<accession>A0ABW2Q268</accession>
<keyword evidence="9" id="KW-1185">Reference proteome</keyword>
<keyword evidence="1 6" id="KW-0963">Cytoplasm</keyword>
<keyword evidence="4 6" id="KW-0808">Transferase</keyword>
<dbReference type="Proteomes" id="UP001596505">
    <property type="component" value="Unassembled WGS sequence"/>
</dbReference>
<comment type="similarity">
    <text evidence="6">Belongs to the methyltransferase superfamily. RsmI family.</text>
</comment>
<dbReference type="EC" id="2.1.1.198" evidence="6"/>
<keyword evidence="5 6" id="KW-0949">S-adenosyl-L-methionine</keyword>
<dbReference type="Gene3D" id="3.40.1010.10">
    <property type="entry name" value="Cobalt-precorrin-4 Transmethylase, Domain 1"/>
    <property type="match status" value="1"/>
</dbReference>
<protein>
    <recommendedName>
        <fullName evidence="6">Ribosomal RNA small subunit methyltransferase I</fullName>
        <ecNumber evidence="6">2.1.1.198</ecNumber>
    </recommendedName>
    <alternativeName>
        <fullName evidence="6">16S rRNA 2'-O-ribose C1402 methyltransferase</fullName>
    </alternativeName>
    <alternativeName>
        <fullName evidence="6">rRNA (cytidine-2'-O-)-methyltransferase RsmI</fullName>
    </alternativeName>
</protein>
<evidence type="ECO:0000259" key="7">
    <source>
        <dbReference type="Pfam" id="PF00590"/>
    </source>
</evidence>
<dbReference type="Pfam" id="PF00590">
    <property type="entry name" value="TP_methylase"/>
    <property type="match status" value="1"/>
</dbReference>
<dbReference type="HAMAP" id="MF_01877">
    <property type="entry name" value="16SrRNA_methyltr_I"/>
    <property type="match status" value="1"/>
</dbReference>
<dbReference type="PIRSF" id="PIRSF005917">
    <property type="entry name" value="MTase_YraL"/>
    <property type="match status" value="1"/>
</dbReference>
<evidence type="ECO:0000256" key="3">
    <source>
        <dbReference type="ARBA" id="ARBA00022603"/>
    </source>
</evidence>
<evidence type="ECO:0000256" key="6">
    <source>
        <dbReference type="HAMAP-Rule" id="MF_01877"/>
    </source>
</evidence>
<comment type="caution">
    <text evidence="8">The sequence shown here is derived from an EMBL/GenBank/DDBJ whole genome shotgun (WGS) entry which is preliminary data.</text>
</comment>
<evidence type="ECO:0000256" key="4">
    <source>
        <dbReference type="ARBA" id="ARBA00022679"/>
    </source>
</evidence>
<name>A0ABW2Q268_9BACL</name>
<proteinExistence type="inferred from homology"/>
<dbReference type="InterPro" id="IPR000878">
    <property type="entry name" value="4pyrrol_Mease"/>
</dbReference>
<dbReference type="Gene3D" id="3.30.950.10">
    <property type="entry name" value="Methyltransferase, Cobalt-precorrin-4 Transmethylase, Domain 2"/>
    <property type="match status" value="1"/>
</dbReference>
<dbReference type="RefSeq" id="WP_380968463.1">
    <property type="nucleotide sequence ID" value="NZ_JBHTCO010000038.1"/>
</dbReference>
<keyword evidence="3 6" id="KW-0489">Methyltransferase</keyword>
<dbReference type="SUPFAM" id="SSF53790">
    <property type="entry name" value="Tetrapyrrole methylase"/>
    <property type="match status" value="1"/>
</dbReference>
<dbReference type="GO" id="GO:0032259">
    <property type="term" value="P:methylation"/>
    <property type="evidence" value="ECO:0007669"/>
    <property type="project" value="UniProtKB-KW"/>
</dbReference>
<comment type="catalytic activity">
    <reaction evidence="6">
        <text>cytidine(1402) in 16S rRNA + S-adenosyl-L-methionine = 2'-O-methylcytidine(1402) in 16S rRNA + S-adenosyl-L-homocysteine + H(+)</text>
        <dbReference type="Rhea" id="RHEA:42924"/>
        <dbReference type="Rhea" id="RHEA-COMP:10285"/>
        <dbReference type="Rhea" id="RHEA-COMP:10286"/>
        <dbReference type="ChEBI" id="CHEBI:15378"/>
        <dbReference type="ChEBI" id="CHEBI:57856"/>
        <dbReference type="ChEBI" id="CHEBI:59789"/>
        <dbReference type="ChEBI" id="CHEBI:74495"/>
        <dbReference type="ChEBI" id="CHEBI:82748"/>
        <dbReference type="EC" id="2.1.1.198"/>
    </reaction>
</comment>
<comment type="subcellular location">
    <subcellularLocation>
        <location evidence="6">Cytoplasm</location>
    </subcellularLocation>
</comment>
<evidence type="ECO:0000313" key="9">
    <source>
        <dbReference type="Proteomes" id="UP001596505"/>
    </source>
</evidence>